<evidence type="ECO:0000256" key="5">
    <source>
        <dbReference type="ARBA" id="ARBA00022741"/>
    </source>
</evidence>
<dbReference type="EMBL" id="JAPNOA010000029">
    <property type="protein sequence ID" value="MCY0966016.1"/>
    <property type="molecule type" value="Genomic_DNA"/>
</dbReference>
<keyword evidence="4 7" id="KW-0436">Ligase</keyword>
<dbReference type="SUPFAM" id="SSF51984">
    <property type="entry name" value="MurCD N-terminal domain"/>
    <property type="match status" value="1"/>
</dbReference>
<gene>
    <name evidence="7 11" type="primary">murD</name>
    <name evidence="11" type="ORF">OUO13_12530</name>
</gene>
<protein>
    <recommendedName>
        <fullName evidence="7 8">UDP-N-acetylmuramoylalanine--D-glutamate ligase</fullName>
        <ecNumber evidence="7 8">6.3.2.9</ecNumber>
    </recommendedName>
    <alternativeName>
        <fullName evidence="7">D-glutamic acid-adding enzyme</fullName>
    </alternativeName>
    <alternativeName>
        <fullName evidence="7">UDP-N-acetylmuramoyl-L-alanyl-D-glutamate synthetase</fullName>
    </alternativeName>
</protein>
<keyword evidence="7 8" id="KW-0133">Cell shape</keyword>
<organism evidence="11 12">
    <name type="scientific">Parathalassolituus penaei</name>
    <dbReference type="NCBI Taxonomy" id="2997323"/>
    <lineage>
        <taxon>Bacteria</taxon>
        <taxon>Pseudomonadati</taxon>
        <taxon>Pseudomonadota</taxon>
        <taxon>Gammaproteobacteria</taxon>
        <taxon>Oceanospirillales</taxon>
        <taxon>Oceanospirillaceae</taxon>
        <taxon>Parathalassolituus</taxon>
    </lineage>
</organism>
<dbReference type="Gene3D" id="3.40.1190.10">
    <property type="entry name" value="Mur-like, catalytic domain"/>
    <property type="match status" value="1"/>
</dbReference>
<dbReference type="InterPro" id="IPR036615">
    <property type="entry name" value="Mur_ligase_C_dom_sf"/>
</dbReference>
<dbReference type="AlphaFoldDB" id="A0A9X3EKJ2"/>
<evidence type="ECO:0000256" key="6">
    <source>
        <dbReference type="ARBA" id="ARBA00022840"/>
    </source>
</evidence>
<keyword evidence="7 8" id="KW-0961">Cell wall biogenesis/degradation</keyword>
<dbReference type="GO" id="GO:0005737">
    <property type="term" value="C:cytoplasm"/>
    <property type="evidence" value="ECO:0007669"/>
    <property type="project" value="UniProtKB-SubCell"/>
</dbReference>
<feature type="binding site" evidence="7">
    <location>
        <begin position="117"/>
        <end position="123"/>
    </location>
    <ligand>
        <name>ATP</name>
        <dbReference type="ChEBI" id="CHEBI:30616"/>
    </ligand>
</feature>
<comment type="pathway">
    <text evidence="2 7 8">Cell wall biogenesis; peptidoglycan biosynthesis.</text>
</comment>
<dbReference type="GO" id="GO:0071555">
    <property type="term" value="P:cell wall organization"/>
    <property type="evidence" value="ECO:0007669"/>
    <property type="project" value="UniProtKB-KW"/>
</dbReference>
<dbReference type="RefSeq" id="WP_283174220.1">
    <property type="nucleotide sequence ID" value="NZ_JAPNOA010000029.1"/>
</dbReference>
<dbReference type="InterPro" id="IPR036565">
    <property type="entry name" value="Mur-like_cat_sf"/>
</dbReference>
<name>A0A9X3EKJ2_9GAMM</name>
<dbReference type="InterPro" id="IPR013221">
    <property type="entry name" value="Mur_ligase_cen"/>
</dbReference>
<dbReference type="GO" id="GO:0005524">
    <property type="term" value="F:ATP binding"/>
    <property type="evidence" value="ECO:0007669"/>
    <property type="project" value="UniProtKB-UniRule"/>
</dbReference>
<dbReference type="GO" id="GO:0051301">
    <property type="term" value="P:cell division"/>
    <property type="evidence" value="ECO:0007669"/>
    <property type="project" value="UniProtKB-KW"/>
</dbReference>
<dbReference type="Proteomes" id="UP001150830">
    <property type="component" value="Unassembled WGS sequence"/>
</dbReference>
<comment type="function">
    <text evidence="7 8">Cell wall formation. Catalyzes the addition of glutamate to the nucleotide precursor UDP-N-acetylmuramoyl-L-alanine (UMA).</text>
</comment>
<dbReference type="Pfam" id="PF08245">
    <property type="entry name" value="Mur_ligase_M"/>
    <property type="match status" value="1"/>
</dbReference>
<dbReference type="PANTHER" id="PTHR43692:SF1">
    <property type="entry name" value="UDP-N-ACETYLMURAMOYLALANINE--D-GLUTAMATE LIGASE"/>
    <property type="match status" value="1"/>
</dbReference>
<dbReference type="GO" id="GO:0009252">
    <property type="term" value="P:peptidoglycan biosynthetic process"/>
    <property type="evidence" value="ECO:0007669"/>
    <property type="project" value="UniProtKB-UniRule"/>
</dbReference>
<keyword evidence="5 7" id="KW-0547">Nucleotide-binding</keyword>
<dbReference type="EC" id="6.3.2.9" evidence="7 8"/>
<dbReference type="GO" id="GO:0008360">
    <property type="term" value="P:regulation of cell shape"/>
    <property type="evidence" value="ECO:0007669"/>
    <property type="project" value="UniProtKB-KW"/>
</dbReference>
<sequence length="451" mass="47924">MTGTAMAGKQYLVVGLGVSGLATARYCQRMGWAFDLADSRDNPPAVAELRAEFPQSQLFCGTFTAERLCAYQTLIVSPGIALAEPAIQAALAAGVEVVGDVELFARVAQRPVIGITGSNGKSTVTTLVRDMLNEAGCKAEMGGNIGVPVLDLLLGEAPDVYVLELSSFQLETTASLKLAGAVILNLSEDHMDRYEGMADYLAAKQRIFAHAELAVINRDDHTTIPATRVARETGFTLTEPQGSDFGLVEDADGCWIVQNGERLIHSADVRIKGRHNLANAMAALALVAAVGVEPSRAVQTLKTFGGLDHRCQWVDEVAGVDFINDSKGTNVGSTLAALNGLGPETSGRIWLLAGGDGKGQDFLPLLEPCSRYCGAVICFGRDGARIAETLKSVAECPVVEDMQAAFDLAISRAGMGDLVLLSPACASLDQFRNYVERGQRFRSMVEVHACN</sequence>
<feature type="domain" description="Mur ligase C-terminal" evidence="9">
    <location>
        <begin position="309"/>
        <end position="425"/>
    </location>
</feature>
<dbReference type="SUPFAM" id="SSF53244">
    <property type="entry name" value="MurD-like peptide ligases, peptide-binding domain"/>
    <property type="match status" value="1"/>
</dbReference>
<dbReference type="SUPFAM" id="SSF53623">
    <property type="entry name" value="MurD-like peptide ligases, catalytic domain"/>
    <property type="match status" value="1"/>
</dbReference>
<evidence type="ECO:0000256" key="3">
    <source>
        <dbReference type="ARBA" id="ARBA00022490"/>
    </source>
</evidence>
<evidence type="ECO:0000259" key="10">
    <source>
        <dbReference type="Pfam" id="PF08245"/>
    </source>
</evidence>
<comment type="subcellular location">
    <subcellularLocation>
        <location evidence="1 7 8">Cytoplasm</location>
    </subcellularLocation>
</comment>
<feature type="domain" description="Mur ligase central" evidence="10">
    <location>
        <begin position="115"/>
        <end position="286"/>
    </location>
</feature>
<accession>A0A9X3EKJ2</accession>
<dbReference type="Gene3D" id="3.40.50.720">
    <property type="entry name" value="NAD(P)-binding Rossmann-like Domain"/>
    <property type="match status" value="1"/>
</dbReference>
<dbReference type="NCBIfam" id="TIGR01087">
    <property type="entry name" value="murD"/>
    <property type="match status" value="1"/>
</dbReference>
<dbReference type="Gene3D" id="3.90.190.20">
    <property type="entry name" value="Mur ligase, C-terminal domain"/>
    <property type="match status" value="1"/>
</dbReference>
<evidence type="ECO:0000256" key="1">
    <source>
        <dbReference type="ARBA" id="ARBA00004496"/>
    </source>
</evidence>
<dbReference type="Pfam" id="PF02875">
    <property type="entry name" value="Mur_ligase_C"/>
    <property type="match status" value="1"/>
</dbReference>
<dbReference type="GO" id="GO:0008764">
    <property type="term" value="F:UDP-N-acetylmuramoylalanine-D-glutamate ligase activity"/>
    <property type="evidence" value="ECO:0007669"/>
    <property type="project" value="UniProtKB-UniRule"/>
</dbReference>
<evidence type="ECO:0000256" key="4">
    <source>
        <dbReference type="ARBA" id="ARBA00022598"/>
    </source>
</evidence>
<dbReference type="PANTHER" id="PTHR43692">
    <property type="entry name" value="UDP-N-ACETYLMURAMOYLALANINE--D-GLUTAMATE LIGASE"/>
    <property type="match status" value="1"/>
</dbReference>
<keyword evidence="7 8" id="KW-0573">Peptidoglycan synthesis</keyword>
<comment type="caution">
    <text evidence="11">The sequence shown here is derived from an EMBL/GenBank/DDBJ whole genome shotgun (WGS) entry which is preliminary data.</text>
</comment>
<keyword evidence="6 7" id="KW-0067">ATP-binding</keyword>
<proteinExistence type="inferred from homology"/>
<reference evidence="11" key="1">
    <citation type="submission" date="2022-11" db="EMBL/GenBank/DDBJ databases">
        <title>Parathalassolutuus dongxingensis gen. nov., sp. nov., a novel member of family Oceanospirillaceae isolated from a coastal shrimp pond in Guangxi, China.</title>
        <authorList>
            <person name="Chen H."/>
        </authorList>
    </citation>
    <scope>NUCLEOTIDE SEQUENCE</scope>
    <source>
        <strain evidence="11">G-43</strain>
    </source>
</reference>
<dbReference type="InterPro" id="IPR004101">
    <property type="entry name" value="Mur_ligase_C"/>
</dbReference>
<keyword evidence="3 7" id="KW-0963">Cytoplasm</keyword>
<evidence type="ECO:0000256" key="2">
    <source>
        <dbReference type="ARBA" id="ARBA00004752"/>
    </source>
</evidence>
<keyword evidence="7 8" id="KW-0131">Cell cycle</keyword>
<evidence type="ECO:0000313" key="12">
    <source>
        <dbReference type="Proteomes" id="UP001150830"/>
    </source>
</evidence>
<evidence type="ECO:0000259" key="9">
    <source>
        <dbReference type="Pfam" id="PF02875"/>
    </source>
</evidence>
<evidence type="ECO:0000313" key="11">
    <source>
        <dbReference type="EMBL" id="MCY0966016.1"/>
    </source>
</evidence>
<keyword evidence="12" id="KW-1185">Reference proteome</keyword>
<dbReference type="InterPro" id="IPR005762">
    <property type="entry name" value="MurD"/>
</dbReference>
<dbReference type="HAMAP" id="MF_00639">
    <property type="entry name" value="MurD"/>
    <property type="match status" value="1"/>
</dbReference>
<keyword evidence="7 8" id="KW-0132">Cell division</keyword>
<evidence type="ECO:0000256" key="8">
    <source>
        <dbReference type="RuleBase" id="RU003664"/>
    </source>
</evidence>
<comment type="similarity">
    <text evidence="7">Belongs to the MurCDEF family.</text>
</comment>
<comment type="catalytic activity">
    <reaction evidence="7 8">
        <text>UDP-N-acetyl-alpha-D-muramoyl-L-alanine + D-glutamate + ATP = UDP-N-acetyl-alpha-D-muramoyl-L-alanyl-D-glutamate + ADP + phosphate + H(+)</text>
        <dbReference type="Rhea" id="RHEA:16429"/>
        <dbReference type="ChEBI" id="CHEBI:15378"/>
        <dbReference type="ChEBI" id="CHEBI:29986"/>
        <dbReference type="ChEBI" id="CHEBI:30616"/>
        <dbReference type="ChEBI" id="CHEBI:43474"/>
        <dbReference type="ChEBI" id="CHEBI:83898"/>
        <dbReference type="ChEBI" id="CHEBI:83900"/>
        <dbReference type="ChEBI" id="CHEBI:456216"/>
        <dbReference type="EC" id="6.3.2.9"/>
    </reaction>
</comment>
<dbReference type="Pfam" id="PF21799">
    <property type="entry name" value="MurD-like_N"/>
    <property type="match status" value="1"/>
</dbReference>
<evidence type="ECO:0000256" key="7">
    <source>
        <dbReference type="HAMAP-Rule" id="MF_00639"/>
    </source>
</evidence>